<dbReference type="AlphaFoldDB" id="A0A167R2R1"/>
<dbReference type="PANTHER" id="PTHR17985">
    <property type="entry name" value="SER/THR-RICH PROTEIN T10 IN DGCR REGION"/>
    <property type="match status" value="1"/>
</dbReference>
<evidence type="ECO:0000313" key="2">
    <source>
        <dbReference type="Proteomes" id="UP000077315"/>
    </source>
</evidence>
<organism evidence="1 2">
    <name type="scientific">Phycomyces blakesleeanus (strain ATCC 8743b / DSM 1359 / FGSC 10004 / NBRC 33097 / NRRL 1555)</name>
    <dbReference type="NCBI Taxonomy" id="763407"/>
    <lineage>
        <taxon>Eukaryota</taxon>
        <taxon>Fungi</taxon>
        <taxon>Fungi incertae sedis</taxon>
        <taxon>Mucoromycota</taxon>
        <taxon>Mucoromycotina</taxon>
        <taxon>Mucoromycetes</taxon>
        <taxon>Mucorales</taxon>
        <taxon>Phycomycetaceae</taxon>
        <taxon>Phycomyces</taxon>
    </lineage>
</organism>
<keyword evidence="2" id="KW-1185">Reference proteome</keyword>
<dbReference type="STRING" id="763407.A0A167R2R1"/>
<dbReference type="EMBL" id="KV440971">
    <property type="protein sequence ID" value="OAD80708.1"/>
    <property type="molecule type" value="Genomic_DNA"/>
</dbReference>
<dbReference type="InParanoid" id="A0A167R2R1"/>
<protein>
    <submittedName>
        <fullName evidence="1">Uncharacterized protein</fullName>
    </submittedName>
</protein>
<gene>
    <name evidence="1" type="ORF">PHYBLDRAFT_178724</name>
</gene>
<dbReference type="GeneID" id="28998940"/>
<proteinExistence type="predicted"/>
<dbReference type="InterPro" id="IPR008551">
    <property type="entry name" value="TANGO2"/>
</dbReference>
<dbReference type="GO" id="GO:0009306">
    <property type="term" value="P:protein secretion"/>
    <property type="evidence" value="ECO:0007669"/>
    <property type="project" value="TreeGrafter"/>
</dbReference>
<dbReference type="VEuPathDB" id="FungiDB:PHYBLDRAFT_178724"/>
<sequence>MCILFWTVEGHPKYRFVFAGNRDEFLDRPSSKAHFWPNPNQNVLSGTDLQQGSTPQHNGSWLGITRQGRFAALTNFREQNFKGKLSRGILVRDFLTADVDQVSADDYVSNLERRAGDFGGFNLICVDLGRKADMVYFGNRGDASRTVLEKGVSYGLSNSTLTSPWPKVNRGCEMFNSILNSSTDKTEEQFIEDLFKLLRTSSPLTNVYDLNQVMVDITERIFVPLFRNSEFMSSASYGTRTSTVVLVDHQGNTTFVERDIYSAVANEEGKVEYVPRNPSLDQDQVFRFNVDGLS</sequence>
<dbReference type="GO" id="GO:0007030">
    <property type="term" value="P:Golgi organization"/>
    <property type="evidence" value="ECO:0007669"/>
    <property type="project" value="TreeGrafter"/>
</dbReference>
<dbReference type="Proteomes" id="UP000077315">
    <property type="component" value="Unassembled WGS sequence"/>
</dbReference>
<dbReference type="GO" id="GO:0005794">
    <property type="term" value="C:Golgi apparatus"/>
    <property type="evidence" value="ECO:0007669"/>
    <property type="project" value="TreeGrafter"/>
</dbReference>
<accession>A0A167R2R1</accession>
<dbReference type="Pfam" id="PF05742">
    <property type="entry name" value="TANGO2"/>
    <property type="match status" value="1"/>
</dbReference>
<evidence type="ECO:0000313" key="1">
    <source>
        <dbReference type="EMBL" id="OAD80708.1"/>
    </source>
</evidence>
<dbReference type="RefSeq" id="XP_018298748.1">
    <property type="nucleotide sequence ID" value="XM_018438034.1"/>
</dbReference>
<dbReference type="PANTHER" id="PTHR17985:SF8">
    <property type="entry name" value="TRANSPORT AND GOLGI ORGANIZATION PROTEIN 2 HOMOLOG"/>
    <property type="match status" value="1"/>
</dbReference>
<name>A0A167R2R1_PHYB8</name>
<reference evidence="2" key="1">
    <citation type="submission" date="2015-06" db="EMBL/GenBank/DDBJ databases">
        <title>Expansion of signal transduction pathways in fungi by whole-genome duplication.</title>
        <authorList>
            <consortium name="DOE Joint Genome Institute"/>
            <person name="Corrochano L.M."/>
            <person name="Kuo A."/>
            <person name="Marcet-Houben M."/>
            <person name="Polaino S."/>
            <person name="Salamov A."/>
            <person name="Villalobos J.M."/>
            <person name="Alvarez M.I."/>
            <person name="Avalos J."/>
            <person name="Benito E.P."/>
            <person name="Benoit I."/>
            <person name="Burger G."/>
            <person name="Camino L.P."/>
            <person name="Canovas D."/>
            <person name="Cerda-Olmedo E."/>
            <person name="Cheng J.-F."/>
            <person name="Dominguez A."/>
            <person name="Elias M."/>
            <person name="Eslava A.P."/>
            <person name="Glaser F."/>
            <person name="Grimwood J."/>
            <person name="Gutierrez G."/>
            <person name="Heitman J."/>
            <person name="Henrissat B."/>
            <person name="Iturriaga E.A."/>
            <person name="Lang B.F."/>
            <person name="Lavin J.L."/>
            <person name="Lee S."/>
            <person name="Li W."/>
            <person name="Lindquist E."/>
            <person name="Lopez-Garcia S."/>
            <person name="Luque E.M."/>
            <person name="Marcos A.T."/>
            <person name="Martin J."/>
            <person name="McCluskey K."/>
            <person name="Medina H.R."/>
            <person name="Miralles-Duran A."/>
            <person name="Miyazaki A."/>
            <person name="Munoz-Torres E."/>
            <person name="Oguiza J.A."/>
            <person name="Ohm R."/>
            <person name="Olmedo M."/>
            <person name="Orejas M."/>
            <person name="Ortiz-Castellanos L."/>
            <person name="Pisabarro A.G."/>
            <person name="Rodriguez-Romero J."/>
            <person name="Ruiz-Herrera J."/>
            <person name="Ruiz-Vazquez R."/>
            <person name="Sanz C."/>
            <person name="Schackwitz W."/>
            <person name="Schmutz J."/>
            <person name="Shahriari M."/>
            <person name="Shelest E."/>
            <person name="Silva-Franco F."/>
            <person name="Soanes D."/>
            <person name="Syed K."/>
            <person name="Tagua V.G."/>
            <person name="Talbot N.J."/>
            <person name="Thon M."/>
            <person name="De vries R.P."/>
            <person name="Wiebenga A."/>
            <person name="Yadav J.S."/>
            <person name="Braun E.L."/>
            <person name="Baker S."/>
            <person name="Garre V."/>
            <person name="Horwitz B."/>
            <person name="Torres-Martinez S."/>
            <person name="Idnurm A."/>
            <person name="Herrera-Estrella A."/>
            <person name="Gabaldon T."/>
            <person name="Grigoriev I.V."/>
        </authorList>
    </citation>
    <scope>NUCLEOTIDE SEQUENCE [LARGE SCALE GENOMIC DNA]</scope>
    <source>
        <strain evidence="2">NRRL 1555(-)</strain>
    </source>
</reference>
<dbReference type="OrthoDB" id="191601at2759"/>